<dbReference type="PROSITE" id="PS50222">
    <property type="entry name" value="EF_HAND_2"/>
    <property type="match status" value="3"/>
</dbReference>
<dbReference type="InterPro" id="IPR023395">
    <property type="entry name" value="MCP_dom_sf"/>
</dbReference>
<dbReference type="GO" id="GO:0055085">
    <property type="term" value="P:transmembrane transport"/>
    <property type="evidence" value="ECO:0007669"/>
    <property type="project" value="InterPro"/>
</dbReference>
<dbReference type="PANTHER" id="PTHR24089">
    <property type="entry name" value="SOLUTE CARRIER FAMILY 25"/>
    <property type="match status" value="1"/>
</dbReference>
<dbReference type="PROSITE" id="PS50920">
    <property type="entry name" value="SOLCAR"/>
    <property type="match status" value="3"/>
</dbReference>
<evidence type="ECO:0000256" key="6">
    <source>
        <dbReference type="ARBA" id="ARBA00022989"/>
    </source>
</evidence>
<keyword evidence="13" id="KW-1185">Reference proteome</keyword>
<dbReference type="SUPFAM" id="SSF103506">
    <property type="entry name" value="Mitochondrial carrier"/>
    <property type="match status" value="1"/>
</dbReference>
<dbReference type="Gene3D" id="1.10.238.10">
    <property type="entry name" value="EF-hand"/>
    <property type="match status" value="1"/>
</dbReference>
<evidence type="ECO:0000256" key="2">
    <source>
        <dbReference type="ARBA" id="ARBA00022448"/>
    </source>
</evidence>
<dbReference type="InterPro" id="IPR018108">
    <property type="entry name" value="MCP_transmembrane"/>
</dbReference>
<name>A0A9D4YVY6_CHLVU</name>
<evidence type="ECO:0000259" key="11">
    <source>
        <dbReference type="PROSITE" id="PS50222"/>
    </source>
</evidence>
<feature type="repeat" description="Solcar" evidence="8">
    <location>
        <begin position="174"/>
        <end position="257"/>
    </location>
</feature>
<comment type="similarity">
    <text evidence="9">Belongs to the mitochondrial carrier (TC 2.A.29) family.</text>
</comment>
<evidence type="ECO:0000313" key="13">
    <source>
        <dbReference type="Proteomes" id="UP001055712"/>
    </source>
</evidence>
<dbReference type="EMBL" id="SIDB01000008">
    <property type="protein sequence ID" value="KAI3429353.1"/>
    <property type="molecule type" value="Genomic_DNA"/>
</dbReference>
<keyword evidence="5" id="KW-0106">Calcium</keyword>
<sequence length="466" mass="50011">MGQSASGDPDDLETLFAGLDSDRDGQLQREEVQAALRRLGLPASQHYMGDLFSQYGGSQSIDYKEFRRYVATKERSMRAVFSAIDADGDERLDAGEVHRAAAALGLSVAPEEADRMIALLDGDDDGKISFSEFRRFCVLLPGAQVSHTNILSAWVDSASWVSSMEYRLGHVPPSQGLERLLAGGVAGAVSRTVVAPLERLRSIMMADRNATRLGPVLQRMWADGGLRGLFRGNLATVTKVFPSSAISFAAYDACKDVLQAYSGPGADDLSTQQKLFAGLVAGAAACTATYPLEALRTQISVAQGRSASYISILRGMAAERGLKGLFQGYSAGLLNTSLSNALGFASYEVLVTAYRARYNEQPSTGTRGILGGGAAFVTMAATMPLENVMRRLQVQGRPGFPRQYSGPLNCTVLMLRQEGVSSFWRGSLSSFAKVVPSIAATRVLYEAIVELRGIGGVRRYRVGADD</sequence>
<protein>
    <recommendedName>
        <fullName evidence="11">EF-hand domain-containing protein</fullName>
    </recommendedName>
</protein>
<reference evidence="12" key="2">
    <citation type="submission" date="2020-11" db="EMBL/GenBank/DDBJ databases">
        <authorList>
            <person name="Cecchin M."/>
            <person name="Marcolungo L."/>
            <person name="Rossato M."/>
            <person name="Girolomoni L."/>
            <person name="Cosentino E."/>
            <person name="Cuine S."/>
            <person name="Li-Beisson Y."/>
            <person name="Delledonne M."/>
            <person name="Ballottari M."/>
        </authorList>
    </citation>
    <scope>NUCLEOTIDE SEQUENCE</scope>
    <source>
        <strain evidence="12">211/11P</strain>
        <tissue evidence="12">Whole cell</tissue>
    </source>
</reference>
<keyword evidence="4" id="KW-0677">Repeat</keyword>
<reference evidence="12" key="1">
    <citation type="journal article" date="2019" name="Plant J.">
        <title>Chlorella vulgaris genome assembly and annotation reveals the molecular basis for metabolic acclimation to high light conditions.</title>
        <authorList>
            <person name="Cecchin M."/>
            <person name="Marcolungo L."/>
            <person name="Rossato M."/>
            <person name="Girolomoni L."/>
            <person name="Cosentino E."/>
            <person name="Cuine S."/>
            <person name="Li-Beisson Y."/>
            <person name="Delledonne M."/>
            <person name="Ballottari M."/>
        </authorList>
    </citation>
    <scope>NUCLEOTIDE SEQUENCE</scope>
    <source>
        <strain evidence="12">211/11P</strain>
    </source>
</reference>
<dbReference type="SMART" id="SM00054">
    <property type="entry name" value="EFh"/>
    <property type="match status" value="3"/>
</dbReference>
<evidence type="ECO:0000256" key="9">
    <source>
        <dbReference type="RuleBase" id="RU000488"/>
    </source>
</evidence>
<dbReference type="Proteomes" id="UP001055712">
    <property type="component" value="Unassembled WGS sequence"/>
</dbReference>
<dbReference type="InterPro" id="IPR018247">
    <property type="entry name" value="EF_Hand_1_Ca_BS"/>
</dbReference>
<dbReference type="GO" id="GO:0005509">
    <property type="term" value="F:calcium ion binding"/>
    <property type="evidence" value="ECO:0007669"/>
    <property type="project" value="InterPro"/>
</dbReference>
<dbReference type="SUPFAM" id="SSF47473">
    <property type="entry name" value="EF-hand"/>
    <property type="match status" value="1"/>
</dbReference>
<dbReference type="Pfam" id="PF00153">
    <property type="entry name" value="Mito_carr"/>
    <property type="match status" value="3"/>
</dbReference>
<dbReference type="CDD" id="cd00051">
    <property type="entry name" value="EFh"/>
    <property type="match status" value="1"/>
</dbReference>
<accession>A0A9D4YVY6</accession>
<evidence type="ECO:0000256" key="1">
    <source>
        <dbReference type="ARBA" id="ARBA00004448"/>
    </source>
</evidence>
<dbReference type="GO" id="GO:0005743">
    <property type="term" value="C:mitochondrial inner membrane"/>
    <property type="evidence" value="ECO:0007669"/>
    <property type="project" value="UniProtKB-SubCell"/>
</dbReference>
<keyword evidence="7 8" id="KW-0472">Membrane</keyword>
<proteinExistence type="inferred from homology"/>
<feature type="domain" description="EF-hand" evidence="11">
    <location>
        <begin position="72"/>
        <end position="107"/>
    </location>
</feature>
<dbReference type="InterPro" id="IPR002067">
    <property type="entry name" value="MCP"/>
</dbReference>
<evidence type="ECO:0000256" key="7">
    <source>
        <dbReference type="ARBA" id="ARBA00023136"/>
    </source>
</evidence>
<evidence type="ECO:0000256" key="3">
    <source>
        <dbReference type="ARBA" id="ARBA00022692"/>
    </source>
</evidence>
<keyword evidence="6" id="KW-1133">Transmembrane helix</keyword>
<feature type="repeat" description="Solcar" evidence="8">
    <location>
        <begin position="362"/>
        <end position="451"/>
    </location>
</feature>
<evidence type="ECO:0000256" key="4">
    <source>
        <dbReference type="ARBA" id="ARBA00022737"/>
    </source>
</evidence>
<comment type="caution">
    <text evidence="12">The sequence shown here is derived from an EMBL/GenBank/DDBJ whole genome shotgun (WGS) entry which is preliminary data.</text>
</comment>
<gene>
    <name evidence="12" type="ORF">D9Q98_005448</name>
</gene>
<dbReference type="AlphaFoldDB" id="A0A9D4YVY6"/>
<feature type="repeat" description="Solcar" evidence="8">
    <location>
        <begin position="269"/>
        <end position="353"/>
    </location>
</feature>
<dbReference type="OrthoDB" id="270584at2759"/>
<feature type="domain" description="EF-hand" evidence="11">
    <location>
        <begin position="108"/>
        <end position="143"/>
    </location>
</feature>
<dbReference type="PROSITE" id="PS00018">
    <property type="entry name" value="EF_HAND_1"/>
    <property type="match status" value="2"/>
</dbReference>
<evidence type="ECO:0000313" key="12">
    <source>
        <dbReference type="EMBL" id="KAI3429353.1"/>
    </source>
</evidence>
<evidence type="ECO:0000256" key="8">
    <source>
        <dbReference type="PROSITE-ProRule" id="PRU00282"/>
    </source>
</evidence>
<keyword evidence="2 9" id="KW-0813">Transport</keyword>
<dbReference type="InterPro" id="IPR011992">
    <property type="entry name" value="EF-hand-dom_pair"/>
</dbReference>
<dbReference type="PRINTS" id="PR00926">
    <property type="entry name" value="MITOCARRIER"/>
</dbReference>
<dbReference type="Gene3D" id="1.50.40.10">
    <property type="entry name" value="Mitochondrial carrier domain"/>
    <property type="match status" value="1"/>
</dbReference>
<dbReference type="InterPro" id="IPR002048">
    <property type="entry name" value="EF_hand_dom"/>
</dbReference>
<evidence type="ECO:0000256" key="10">
    <source>
        <dbReference type="SAM" id="MobiDB-lite"/>
    </source>
</evidence>
<keyword evidence="3 8" id="KW-0812">Transmembrane</keyword>
<comment type="subcellular location">
    <subcellularLocation>
        <location evidence="1">Mitochondrion inner membrane</location>
        <topology evidence="1">Multi-pass membrane protein</topology>
    </subcellularLocation>
</comment>
<dbReference type="Pfam" id="PF13499">
    <property type="entry name" value="EF-hand_7"/>
    <property type="match status" value="1"/>
</dbReference>
<feature type="domain" description="EF-hand" evidence="11">
    <location>
        <begin position="7"/>
        <end position="42"/>
    </location>
</feature>
<organism evidence="12 13">
    <name type="scientific">Chlorella vulgaris</name>
    <name type="common">Green alga</name>
    <dbReference type="NCBI Taxonomy" id="3077"/>
    <lineage>
        <taxon>Eukaryota</taxon>
        <taxon>Viridiplantae</taxon>
        <taxon>Chlorophyta</taxon>
        <taxon>core chlorophytes</taxon>
        <taxon>Trebouxiophyceae</taxon>
        <taxon>Chlorellales</taxon>
        <taxon>Chlorellaceae</taxon>
        <taxon>Chlorella clade</taxon>
        <taxon>Chlorella</taxon>
    </lineage>
</organism>
<feature type="region of interest" description="Disordered" evidence="10">
    <location>
        <begin position="1"/>
        <end position="20"/>
    </location>
</feature>
<evidence type="ECO:0000256" key="5">
    <source>
        <dbReference type="ARBA" id="ARBA00022837"/>
    </source>
</evidence>